<keyword evidence="2" id="KW-0732">Signal</keyword>
<feature type="region of interest" description="Disordered" evidence="1">
    <location>
        <begin position="388"/>
        <end position="408"/>
    </location>
</feature>
<evidence type="ECO:0000313" key="4">
    <source>
        <dbReference type="Proteomes" id="UP001064971"/>
    </source>
</evidence>
<sequence length="1063" mass="109727">MPLTFSPLSLTLLLALGWAGAQGAAPPPPSAESGSAAAPAPTSAGRVTFTFTLPPRVTAALISLPLGDRVLPSSTWVNGQPAADPAVSSEGLTQWNVPGGTVALSFEVPGDLPASLTPGVAVQYDTGLTETLEGSAAYRTLPPRGAPATARDGLILSPAEGTGVRGRSSTNVTVRTPLNADVTLRVNGEEVPQARVGRRTDDPARGETTREFIGVPLRPGENTLTAVAGDVRDEVRVRAADVARGAVLRDVVARADGFTPITATVEVRDAAGERTVLPFVTVEDPGRLTLATPDADPGQSGMQLRVVDGQAEVRFSPLSGPVDTRLVLDVNGHRVELPMTVAADQHRTLIAAGAATLNSAGEGTLEARGTLEAPVGPGQLTVNLDSAGAHQGTPEYTRYPSLGDQSEERRPLEADGLLAARYDHPGFTATYARGAARDPVFGRPDGGDTLNVRTNGDTRVTAYLAPYAGNTHEAALPLNGTRVSRLPAKIDPQRARLFLQVTVDGVTTEKELVRGVDFVTDEAGVVTFPRAVVAQPDVNTTVSLIARGPGVGGEIDPGAQVAVTREFRAGEARLTASAGVHASSEDLTVGARLQVEDLTGPNTATADLLVSGAAGGTRARLEAGGVTFGTRWSALATHEDEGYAGVDATGTPGHSAALAAARPLTKTFGVGASLRYLRDASGTGLRAGLDATYTPSDAQAYTLGVFTGTGTLAGTGLSAGARLTRGPWTAQLAAQQAFDTGNGQYGATLLRRLPLPASAPNAGTELAAGMRLSARRQDGDFSVSTAAVLTGRSGPYTASLEYALPTTPAAEGEARGSVQATWSLRPGVNLGAQLGAGPTGQQASVDARVNTDRTVATAGVDLGRSVQNGEGRLTGALRFSVSHTLQAGDRPVGVTADGLSVFGADGSGHRYGAGFTYRGEEVQAAAYARLRAGTLTSTGEGTELSAEVSATRDRVRAQDRVQLALRAVPGDADGFAAQAVLATRYWLNDRFGVGAAYRGLFQPSLGRAEHAFGVEGTYRVMPEAALTVGYNFGGFTPITAEPTRAGAYLRLEFMIDELTGERR</sequence>
<proteinExistence type="predicted"/>
<evidence type="ECO:0000256" key="1">
    <source>
        <dbReference type="SAM" id="MobiDB-lite"/>
    </source>
</evidence>
<dbReference type="RefSeq" id="WP_264778228.1">
    <property type="nucleotide sequence ID" value="NZ_AP026562.1"/>
</dbReference>
<reference evidence="3" key="1">
    <citation type="submission" date="2022-07" db="EMBL/GenBank/DDBJ databases">
        <title>Complete Genome Sequence of the Radioresistant Bacterium Deinococcus aetherius ST0316, Isolated from the Air Dust collected in Lower Stratosphere above Japan.</title>
        <authorList>
            <person name="Satoh K."/>
            <person name="Hagiwara K."/>
            <person name="Katsumata K."/>
            <person name="Kubo A."/>
            <person name="Yokobori S."/>
            <person name="Yamagishi A."/>
            <person name="Oono Y."/>
            <person name="Narumi I."/>
        </authorList>
    </citation>
    <scope>NUCLEOTIDE SEQUENCE</scope>
    <source>
        <strain evidence="3">ST0316</strain>
        <plasmid evidence="3">pDAETH-2</plasmid>
    </source>
</reference>
<keyword evidence="4" id="KW-1185">Reference proteome</keyword>
<protein>
    <submittedName>
        <fullName evidence="3">Uncharacterized protein</fullName>
    </submittedName>
</protein>
<feature type="chain" id="PRO_5045115588" evidence="2">
    <location>
        <begin position="25"/>
        <end position="1063"/>
    </location>
</feature>
<evidence type="ECO:0000313" key="3">
    <source>
        <dbReference type="EMBL" id="BDP44385.1"/>
    </source>
</evidence>
<feature type="signal peptide" evidence="2">
    <location>
        <begin position="1"/>
        <end position="24"/>
    </location>
</feature>
<gene>
    <name evidence="3" type="ORF">DAETH_43540</name>
</gene>
<accession>A0ABN6RNH9</accession>
<organism evidence="3 4">
    <name type="scientific">Deinococcus aetherius</name>
    <dbReference type="NCBI Taxonomy" id="200252"/>
    <lineage>
        <taxon>Bacteria</taxon>
        <taxon>Thermotogati</taxon>
        <taxon>Deinococcota</taxon>
        <taxon>Deinococci</taxon>
        <taxon>Deinococcales</taxon>
        <taxon>Deinococcaceae</taxon>
        <taxon>Deinococcus</taxon>
    </lineage>
</organism>
<dbReference type="EMBL" id="AP026562">
    <property type="protein sequence ID" value="BDP44385.1"/>
    <property type="molecule type" value="Genomic_DNA"/>
</dbReference>
<name>A0ABN6RNH9_9DEIO</name>
<evidence type="ECO:0000256" key="2">
    <source>
        <dbReference type="SAM" id="SignalP"/>
    </source>
</evidence>
<dbReference type="Proteomes" id="UP001064971">
    <property type="component" value="Plasmid pDAETH-2"/>
</dbReference>
<keyword evidence="3" id="KW-0614">Plasmid</keyword>
<geneLocation type="plasmid" evidence="3 4">
    <name>pDAETH-2</name>
</geneLocation>